<evidence type="ECO:0000313" key="5">
    <source>
        <dbReference type="Proteomes" id="UP000678393"/>
    </source>
</evidence>
<dbReference type="OrthoDB" id="521617at2759"/>
<accession>A0A8S3ZBG8</accession>
<feature type="compositionally biased region" description="Basic and acidic residues" evidence="3">
    <location>
        <begin position="168"/>
        <end position="185"/>
    </location>
</feature>
<protein>
    <recommendedName>
        <fullName evidence="2">Cilia- and flagella-associated protein 126</fullName>
    </recommendedName>
</protein>
<dbReference type="GO" id="GO:0036064">
    <property type="term" value="C:ciliary basal body"/>
    <property type="evidence" value="ECO:0007669"/>
    <property type="project" value="TreeGrafter"/>
</dbReference>
<evidence type="ECO:0000256" key="2">
    <source>
        <dbReference type="ARBA" id="ARBA00033306"/>
    </source>
</evidence>
<reference evidence="4" key="1">
    <citation type="submission" date="2021-04" db="EMBL/GenBank/DDBJ databases">
        <authorList>
            <consortium name="Molecular Ecology Group"/>
        </authorList>
    </citation>
    <scope>NUCLEOTIDE SEQUENCE</scope>
</reference>
<keyword evidence="5" id="KW-1185">Reference proteome</keyword>
<dbReference type="InterPro" id="IPR038797">
    <property type="entry name" value="Fltp"/>
</dbReference>
<gene>
    <name evidence="4" type="ORF">CUNI_LOCUS9979</name>
</gene>
<dbReference type="PANTHER" id="PTHR34639">
    <property type="entry name" value="PROTEIN FLATTOP"/>
    <property type="match status" value="1"/>
</dbReference>
<dbReference type="PANTHER" id="PTHR34639:SF1">
    <property type="entry name" value="PROTEIN FLATTOP"/>
    <property type="match status" value="1"/>
</dbReference>
<evidence type="ECO:0000256" key="3">
    <source>
        <dbReference type="SAM" id="MobiDB-lite"/>
    </source>
</evidence>
<dbReference type="Proteomes" id="UP000678393">
    <property type="component" value="Unassembled WGS sequence"/>
</dbReference>
<dbReference type="GO" id="GO:0044782">
    <property type="term" value="P:cilium organization"/>
    <property type="evidence" value="ECO:0007669"/>
    <property type="project" value="TreeGrafter"/>
</dbReference>
<sequence>MSINFHANQYEQAFAPHRLQNWEVPKQEEGIRPKAHTGFTRITANERGHLLPNVPKDRSSPWGKFVGTWDMPKKIPGTRVLNPTARSEEAYLKNKEDKEKSDVVLSGALKQRHTVDPLPVKMDAPEDQRPAGIICEPIGGSAGQPTCEMPCPQVETVHYDANQPRALSRKESRESLKWPKAKTPDCRSPVNYSPLPKPMTTFYANSPGIQGDHQHCRTAVPEN</sequence>
<comment type="caution">
    <text evidence="4">The sequence shown here is derived from an EMBL/GenBank/DDBJ whole genome shotgun (WGS) entry which is preliminary data.</text>
</comment>
<evidence type="ECO:0000256" key="1">
    <source>
        <dbReference type="ARBA" id="ARBA00009887"/>
    </source>
</evidence>
<dbReference type="AlphaFoldDB" id="A0A8S3ZBG8"/>
<name>A0A8S3ZBG8_9EUPU</name>
<dbReference type="Pfam" id="PF22611">
    <property type="entry name" value="CFAP126"/>
    <property type="match status" value="1"/>
</dbReference>
<dbReference type="CDD" id="cd23705">
    <property type="entry name" value="Flattop"/>
    <property type="match status" value="1"/>
</dbReference>
<organism evidence="4 5">
    <name type="scientific">Candidula unifasciata</name>
    <dbReference type="NCBI Taxonomy" id="100452"/>
    <lineage>
        <taxon>Eukaryota</taxon>
        <taxon>Metazoa</taxon>
        <taxon>Spiralia</taxon>
        <taxon>Lophotrochozoa</taxon>
        <taxon>Mollusca</taxon>
        <taxon>Gastropoda</taxon>
        <taxon>Heterobranchia</taxon>
        <taxon>Euthyneura</taxon>
        <taxon>Panpulmonata</taxon>
        <taxon>Eupulmonata</taxon>
        <taxon>Stylommatophora</taxon>
        <taxon>Helicina</taxon>
        <taxon>Helicoidea</taxon>
        <taxon>Geomitridae</taxon>
        <taxon>Candidula</taxon>
    </lineage>
</organism>
<evidence type="ECO:0000313" key="4">
    <source>
        <dbReference type="EMBL" id="CAG5124421.1"/>
    </source>
</evidence>
<feature type="region of interest" description="Disordered" evidence="3">
    <location>
        <begin position="164"/>
        <end position="199"/>
    </location>
</feature>
<comment type="similarity">
    <text evidence="1">Belongs to the Flattop family.</text>
</comment>
<proteinExistence type="inferred from homology"/>
<dbReference type="EMBL" id="CAJHNH020001779">
    <property type="protein sequence ID" value="CAG5124421.1"/>
    <property type="molecule type" value="Genomic_DNA"/>
</dbReference>